<feature type="transmembrane region" description="Helical" evidence="1">
    <location>
        <begin position="227"/>
        <end position="251"/>
    </location>
</feature>
<feature type="transmembrane region" description="Helical" evidence="1">
    <location>
        <begin position="354"/>
        <end position="376"/>
    </location>
</feature>
<evidence type="ECO:0000256" key="1">
    <source>
        <dbReference type="SAM" id="Phobius"/>
    </source>
</evidence>
<protein>
    <submittedName>
        <fullName evidence="2">Inner membrane transport permease YbhR</fullName>
    </submittedName>
</protein>
<comment type="caution">
    <text evidence="2">The sequence shown here is derived from an EMBL/GenBank/DDBJ whole genome shotgun (WGS) entry which is preliminary data.</text>
</comment>
<dbReference type="Gene3D" id="3.40.1710.10">
    <property type="entry name" value="abc type-2 transporter like domain"/>
    <property type="match status" value="1"/>
</dbReference>
<dbReference type="PANTHER" id="PTHR43471:SF3">
    <property type="entry name" value="ABC TRANSPORTER PERMEASE PROTEIN NATB"/>
    <property type="match status" value="1"/>
</dbReference>
<dbReference type="GO" id="GO:0140359">
    <property type="term" value="F:ABC-type transporter activity"/>
    <property type="evidence" value="ECO:0007669"/>
    <property type="project" value="InterPro"/>
</dbReference>
<dbReference type="EMBL" id="PVNK01000141">
    <property type="protein sequence ID" value="PRP99373.1"/>
    <property type="molecule type" value="Genomic_DNA"/>
</dbReference>
<feature type="transmembrane region" description="Helical" evidence="1">
    <location>
        <begin position="172"/>
        <end position="197"/>
    </location>
</feature>
<organism evidence="2 3">
    <name type="scientific">Enhygromyxa salina</name>
    <dbReference type="NCBI Taxonomy" id="215803"/>
    <lineage>
        <taxon>Bacteria</taxon>
        <taxon>Pseudomonadati</taxon>
        <taxon>Myxococcota</taxon>
        <taxon>Polyangia</taxon>
        <taxon>Nannocystales</taxon>
        <taxon>Nannocystaceae</taxon>
        <taxon>Enhygromyxa</taxon>
    </lineage>
</organism>
<keyword evidence="1" id="KW-0812">Transmembrane</keyword>
<gene>
    <name evidence="2" type="primary">ybhR_2</name>
    <name evidence="2" type="ORF">ENSA5_28820</name>
</gene>
<keyword evidence="1" id="KW-1133">Transmembrane helix</keyword>
<dbReference type="Proteomes" id="UP000237968">
    <property type="component" value="Unassembled WGS sequence"/>
</dbReference>
<dbReference type="AlphaFoldDB" id="A0A2S9Y2N8"/>
<dbReference type="GO" id="GO:0005886">
    <property type="term" value="C:plasma membrane"/>
    <property type="evidence" value="ECO:0007669"/>
    <property type="project" value="UniProtKB-SubCell"/>
</dbReference>
<keyword evidence="1" id="KW-0472">Membrane</keyword>
<evidence type="ECO:0000313" key="3">
    <source>
        <dbReference type="Proteomes" id="UP000237968"/>
    </source>
</evidence>
<dbReference type="Pfam" id="PF12679">
    <property type="entry name" value="ABC2_membrane_2"/>
    <property type="match status" value="1"/>
</dbReference>
<feature type="transmembrane region" description="Helical" evidence="1">
    <location>
        <begin position="302"/>
        <end position="322"/>
    </location>
</feature>
<sequence length="385" mass="41218">MRIVLRKELLDGVRDRRALFSALLYPLLGPLLSGLLFGFMADKQRDAAEVPVPIVGQERAPELVGWLEGHGVELVDAPEDPRAAVSEGEVPFVLSVPEGFGENLARGTPAQLELIVDGSRNDSRAAVGHIQRLLEYYGHDIASRRLLARGIDPEVVRPVVVAQVEVASEQELAASVFAFVPMFVLMATFIGGMQLAVDATAGERERGSLEPLLLNPVPRSAIVVGKWLAAVVFALGCVILTLLCCVFVLEYTPVRDLGLSLDLTALALVGVLLAAAPMALMASALQILVASFARSFKEAQTYISLLVFVPMVPALIGMMTGLERTIGALLIPGVGQQIVVERVFGGEAVGALDFVLPMLSAIAVAAACVWLTAWMFRRESVVFGR</sequence>
<feature type="transmembrane region" description="Helical" evidence="1">
    <location>
        <begin position="20"/>
        <end position="41"/>
    </location>
</feature>
<keyword evidence="3" id="KW-1185">Reference proteome</keyword>
<proteinExistence type="predicted"/>
<name>A0A2S9Y2N8_9BACT</name>
<accession>A0A2S9Y2N8</accession>
<dbReference type="PANTHER" id="PTHR43471">
    <property type="entry name" value="ABC TRANSPORTER PERMEASE"/>
    <property type="match status" value="1"/>
</dbReference>
<reference evidence="2 3" key="1">
    <citation type="submission" date="2018-03" db="EMBL/GenBank/DDBJ databases">
        <title>Draft Genome Sequences of the Obligatory Marine Myxobacteria Enhygromyxa salina SWB005.</title>
        <authorList>
            <person name="Poehlein A."/>
            <person name="Moghaddam J.A."/>
            <person name="Harms H."/>
            <person name="Alanjari M."/>
            <person name="Koenig G.M."/>
            <person name="Daniel R."/>
            <person name="Schaeberle T.F."/>
        </authorList>
    </citation>
    <scope>NUCLEOTIDE SEQUENCE [LARGE SCALE GENOMIC DNA]</scope>
    <source>
        <strain evidence="2 3">SWB005</strain>
    </source>
</reference>
<evidence type="ECO:0000313" key="2">
    <source>
        <dbReference type="EMBL" id="PRP99373.1"/>
    </source>
</evidence>
<feature type="transmembrane region" description="Helical" evidence="1">
    <location>
        <begin position="263"/>
        <end position="290"/>
    </location>
</feature>